<geneLocation type="plasmid" evidence="1 2">
    <name>pSULKU02</name>
</geneLocation>
<dbReference type="GO" id="GO:0004519">
    <property type="term" value="F:endonuclease activity"/>
    <property type="evidence" value="ECO:0007669"/>
    <property type="project" value="InterPro"/>
</dbReference>
<dbReference type="OrthoDB" id="9799912at2"/>
<proteinExistence type="predicted"/>
<evidence type="ECO:0000313" key="1">
    <source>
        <dbReference type="EMBL" id="ADR35374.1"/>
    </source>
</evidence>
<keyword evidence="1" id="KW-0614">Plasmid</keyword>
<gene>
    <name evidence="1" type="ordered locus">Sulku_2724</name>
</gene>
<organism evidence="1 2">
    <name type="scientific">Sulfuricurvum kujiense (strain ATCC BAA-921 / DSM 16994 / JCM 11577 / YK-1)</name>
    <dbReference type="NCBI Taxonomy" id="709032"/>
    <lineage>
        <taxon>Bacteria</taxon>
        <taxon>Pseudomonadati</taxon>
        <taxon>Campylobacterota</taxon>
        <taxon>Epsilonproteobacteria</taxon>
        <taxon>Campylobacterales</taxon>
        <taxon>Sulfurimonadaceae</taxon>
        <taxon>Sulfuricurvum</taxon>
    </lineage>
</organism>
<dbReference type="GO" id="GO:0003723">
    <property type="term" value="F:RNA binding"/>
    <property type="evidence" value="ECO:0007669"/>
    <property type="project" value="InterPro"/>
</dbReference>
<dbReference type="AlphaFoldDB" id="E4U3V8"/>
<dbReference type="HOGENOM" id="CLU_153067_3_0_7"/>
<dbReference type="InterPro" id="IPR018669">
    <property type="entry name" value="Toxin_HigB"/>
</dbReference>
<dbReference type="RefSeq" id="WP_013449985.1">
    <property type="nucleotide sequence ID" value="NC_014755.1"/>
</dbReference>
<dbReference type="Proteomes" id="UP000008721">
    <property type="component" value="Plasmid pSULKU02"/>
</dbReference>
<dbReference type="Pfam" id="PF09907">
    <property type="entry name" value="HigB_toxin"/>
    <property type="match status" value="1"/>
</dbReference>
<dbReference type="KEGG" id="sku:Sulku_2724"/>
<name>E4U3V8_SULKY</name>
<dbReference type="GO" id="GO:0110001">
    <property type="term" value="C:toxin-antitoxin complex"/>
    <property type="evidence" value="ECO:0007669"/>
    <property type="project" value="InterPro"/>
</dbReference>
<evidence type="ECO:0008006" key="3">
    <source>
        <dbReference type="Google" id="ProtNLM"/>
    </source>
</evidence>
<keyword evidence="2" id="KW-1185">Reference proteome</keyword>
<dbReference type="EMBL" id="CP002357">
    <property type="protein sequence ID" value="ADR35374.1"/>
    <property type="molecule type" value="Genomic_DNA"/>
</dbReference>
<reference evidence="1 2" key="1">
    <citation type="journal article" date="2012" name="Stand. Genomic Sci.">
        <title>Complete genome sequence of the sulfur compounds oxidizing chemolithoautotroph Sulfuricurvum kujiense type strain (YK-1(T)).</title>
        <authorList>
            <person name="Han C."/>
            <person name="Kotsyurbenko O."/>
            <person name="Chertkov O."/>
            <person name="Held B."/>
            <person name="Lapidus A."/>
            <person name="Nolan M."/>
            <person name="Lucas S."/>
            <person name="Hammon N."/>
            <person name="Deshpande S."/>
            <person name="Cheng J.F."/>
            <person name="Tapia R."/>
            <person name="Goodwin L.A."/>
            <person name="Pitluck S."/>
            <person name="Liolios K."/>
            <person name="Pagani I."/>
            <person name="Ivanova N."/>
            <person name="Mavromatis K."/>
            <person name="Mikhailova N."/>
            <person name="Pati A."/>
            <person name="Chen A."/>
            <person name="Palaniappan K."/>
            <person name="Land M."/>
            <person name="Hauser L."/>
            <person name="Chang Y.J."/>
            <person name="Jeffries C.D."/>
            <person name="Brambilla E.M."/>
            <person name="Rohde M."/>
            <person name="Spring S."/>
            <person name="Sikorski J."/>
            <person name="Goker M."/>
            <person name="Woyke T."/>
            <person name="Bristow J."/>
            <person name="Eisen J.A."/>
            <person name="Markowitz V."/>
            <person name="Hugenholtz P."/>
            <person name="Kyrpides N.C."/>
            <person name="Klenk H.P."/>
            <person name="Detter J.C."/>
        </authorList>
    </citation>
    <scope>NUCLEOTIDE SEQUENCE [LARGE SCALE GENOMIC DNA]</scope>
    <source>
        <strain evidence="2">ATCC BAA-921 / DSM 16994 / JCM 11577 / YK-1</strain>
    </source>
</reference>
<protein>
    <recommendedName>
        <fullName evidence="3">Addiction module toxin RelE</fullName>
    </recommendedName>
</protein>
<accession>E4U3V8</accession>
<evidence type="ECO:0000313" key="2">
    <source>
        <dbReference type="Proteomes" id="UP000008721"/>
    </source>
</evidence>
<sequence length="97" mass="11265">MRVISKRTLQEFWSSHPDAMSPLAGWYAEAMKASWQSPQDIKSQYQVASFLRDNRVVFNIGGNKYRLIVKINYPYSTVYIRFVGTHAAYDKINAEEI</sequence>